<organism evidence="1 2">
    <name type="scientific">Brassica campestris</name>
    <name type="common">Field mustard</name>
    <dbReference type="NCBI Taxonomy" id="3711"/>
    <lineage>
        <taxon>Eukaryota</taxon>
        <taxon>Viridiplantae</taxon>
        <taxon>Streptophyta</taxon>
        <taxon>Embryophyta</taxon>
        <taxon>Tracheophyta</taxon>
        <taxon>Spermatophyta</taxon>
        <taxon>Magnoliopsida</taxon>
        <taxon>eudicotyledons</taxon>
        <taxon>Gunneridae</taxon>
        <taxon>Pentapetalae</taxon>
        <taxon>rosids</taxon>
        <taxon>malvids</taxon>
        <taxon>Brassicales</taxon>
        <taxon>Brassicaceae</taxon>
        <taxon>Brassiceae</taxon>
        <taxon>Brassica</taxon>
    </lineage>
</organism>
<dbReference type="Gene3D" id="3.40.50.300">
    <property type="entry name" value="P-loop containing nucleotide triphosphate hydrolases"/>
    <property type="match status" value="1"/>
</dbReference>
<gene>
    <name evidence="1" type="ORF">BRAPAZ1V2_A09P09750.2</name>
</gene>
<dbReference type="Gramene" id="A09p09750.2_BraZ1">
    <property type="protein sequence ID" value="A09p09750.2_BraZ1.CDS"/>
    <property type="gene ID" value="A09g09750.2_BraZ1"/>
</dbReference>
<dbReference type="AlphaFoldDB" id="A0A8D9CPW5"/>
<protein>
    <submittedName>
        <fullName evidence="1">Uncharacterized protein</fullName>
    </submittedName>
</protein>
<reference evidence="1 2" key="1">
    <citation type="submission" date="2021-07" db="EMBL/GenBank/DDBJ databases">
        <authorList>
            <consortium name="Genoscope - CEA"/>
            <person name="William W."/>
        </authorList>
    </citation>
    <scope>NUCLEOTIDE SEQUENCE [LARGE SCALE GENOMIC DNA]</scope>
</reference>
<sequence length="66" mass="7074">MKIISPSGFTGIDDPYEPPLNCEIVIQNNKDKGFSSSSSSSSSSSLPEMADIVVSYLDQNGYLKPS</sequence>
<dbReference type="EMBL" id="LS974625">
    <property type="protein sequence ID" value="CAG7860508.1"/>
    <property type="molecule type" value="Genomic_DNA"/>
</dbReference>
<accession>A0A8D9CPW5</accession>
<proteinExistence type="predicted"/>
<dbReference type="Proteomes" id="UP000694005">
    <property type="component" value="Chromosome A09"/>
</dbReference>
<evidence type="ECO:0000313" key="2">
    <source>
        <dbReference type="Proteomes" id="UP000694005"/>
    </source>
</evidence>
<evidence type="ECO:0000313" key="1">
    <source>
        <dbReference type="EMBL" id="CAG7860508.1"/>
    </source>
</evidence>
<dbReference type="InterPro" id="IPR027417">
    <property type="entry name" value="P-loop_NTPase"/>
</dbReference>
<name>A0A8D9CPW5_BRACM</name>